<reference evidence="3" key="1">
    <citation type="journal article" date="2020" name="Stud. Mycol.">
        <title>101 Dothideomycetes genomes: a test case for predicting lifestyles and emergence of pathogens.</title>
        <authorList>
            <person name="Haridas S."/>
            <person name="Albert R."/>
            <person name="Binder M."/>
            <person name="Bloem J."/>
            <person name="Labutti K."/>
            <person name="Salamov A."/>
            <person name="Andreopoulos B."/>
            <person name="Baker S."/>
            <person name="Barry K."/>
            <person name="Bills G."/>
            <person name="Bluhm B."/>
            <person name="Cannon C."/>
            <person name="Castanera R."/>
            <person name="Culley D."/>
            <person name="Daum C."/>
            <person name="Ezra D."/>
            <person name="Gonzalez J."/>
            <person name="Henrissat B."/>
            <person name="Kuo A."/>
            <person name="Liang C."/>
            <person name="Lipzen A."/>
            <person name="Lutzoni F."/>
            <person name="Magnuson J."/>
            <person name="Mondo S."/>
            <person name="Nolan M."/>
            <person name="Ohm R."/>
            <person name="Pangilinan J."/>
            <person name="Park H.-J."/>
            <person name="Ramirez L."/>
            <person name="Alfaro M."/>
            <person name="Sun H."/>
            <person name="Tritt A."/>
            <person name="Yoshinaga Y."/>
            <person name="Zwiers L.-H."/>
            <person name="Turgeon B."/>
            <person name="Goodwin S."/>
            <person name="Spatafora J."/>
            <person name="Crous P."/>
            <person name="Grigoriev I."/>
        </authorList>
    </citation>
    <scope>NUCLEOTIDE SEQUENCE</scope>
    <source>
        <strain evidence="3">CBS 260.36</strain>
    </source>
</reference>
<evidence type="ECO:0000313" key="3">
    <source>
        <dbReference type="EMBL" id="KAF2150655.1"/>
    </source>
</evidence>
<dbReference type="OrthoDB" id="3162439at2759"/>
<keyword evidence="4" id="KW-1185">Reference proteome</keyword>
<accession>A0A9P4IZR5</accession>
<feature type="domain" description="T6SS Phospholipase effector Tle1-like catalytic" evidence="2">
    <location>
        <begin position="13"/>
        <end position="299"/>
    </location>
</feature>
<dbReference type="PANTHER" id="PTHR33840">
    <property type="match status" value="1"/>
</dbReference>
<evidence type="ECO:0000256" key="1">
    <source>
        <dbReference type="SAM" id="MobiDB-lite"/>
    </source>
</evidence>
<gene>
    <name evidence="3" type="ORF">K461DRAFT_229140</name>
</gene>
<dbReference type="Pfam" id="PF09994">
    <property type="entry name" value="T6SS_Tle1-like_cat"/>
    <property type="match status" value="1"/>
</dbReference>
<sequence>MASPSDQDQPKKRRLVLCFDGTGNKFLGNESDTNIIKIYERLNREDGDQFHYYQPGIGTYVEHQSSNSSTGNLWTRIKSKIITTVDQAVGTSFVHHVLAGYRFIMRYYTEGDLIYIFGFSRGAYTARFLSEMLFSIGLLSRGNEEMVRFAWDTFSDYQRSRGNVPQTTKDKAHKVYMDKFKKTFCRPEVEVYFLGLFDCVNSVGQFEVPFFSKSFDSVATPPAKYIRHAISIHERRLKFKPALFLMDDAEPCPGVDLQRSQIKEVWFAGNHADVGGGWPLNKNQRHLLSDTPLEWMLQELKTLPKHEQLDLTSPPIVEDEMRPTEYDTWFFGLFRKHREPDYKSRVKTQQPHDMLAFGRGVGFMAVLNWWIFEVLPFFTRLELEDGKWIPRTWPPNLGTPRDIPLHATIHPSVGAMFRAGVLSIHQMPKLGGTDGPAILLPLSTMAAWGRQRDAREKRAADAKLQQQQQQKDAKAGKVQTNNARAWDNLGYTGAKSWAWD</sequence>
<evidence type="ECO:0000259" key="2">
    <source>
        <dbReference type="Pfam" id="PF09994"/>
    </source>
</evidence>
<dbReference type="AlphaFoldDB" id="A0A9P4IZR5"/>
<name>A0A9P4IZR5_9PEZI</name>
<dbReference type="Proteomes" id="UP000799439">
    <property type="component" value="Unassembled WGS sequence"/>
</dbReference>
<protein>
    <recommendedName>
        <fullName evidence="2">T6SS Phospholipase effector Tle1-like catalytic domain-containing protein</fullName>
    </recommendedName>
</protein>
<evidence type="ECO:0000313" key="4">
    <source>
        <dbReference type="Proteomes" id="UP000799439"/>
    </source>
</evidence>
<dbReference type="InterPro" id="IPR018712">
    <property type="entry name" value="Tle1-like_cat"/>
</dbReference>
<dbReference type="PANTHER" id="PTHR33840:SF2">
    <property type="entry name" value="TLE1 PHOSPHOLIPASE DOMAIN-CONTAINING PROTEIN"/>
    <property type="match status" value="1"/>
</dbReference>
<organism evidence="3 4">
    <name type="scientific">Myriangium duriaei CBS 260.36</name>
    <dbReference type="NCBI Taxonomy" id="1168546"/>
    <lineage>
        <taxon>Eukaryota</taxon>
        <taxon>Fungi</taxon>
        <taxon>Dikarya</taxon>
        <taxon>Ascomycota</taxon>
        <taxon>Pezizomycotina</taxon>
        <taxon>Dothideomycetes</taxon>
        <taxon>Dothideomycetidae</taxon>
        <taxon>Myriangiales</taxon>
        <taxon>Myriangiaceae</taxon>
        <taxon>Myriangium</taxon>
    </lineage>
</organism>
<proteinExistence type="predicted"/>
<comment type="caution">
    <text evidence="3">The sequence shown here is derived from an EMBL/GenBank/DDBJ whole genome shotgun (WGS) entry which is preliminary data.</text>
</comment>
<dbReference type="EMBL" id="ML996089">
    <property type="protein sequence ID" value="KAF2150655.1"/>
    <property type="molecule type" value="Genomic_DNA"/>
</dbReference>
<feature type="region of interest" description="Disordered" evidence="1">
    <location>
        <begin position="454"/>
        <end position="481"/>
    </location>
</feature>